<accession>A0A2Z6US12</accession>
<dbReference type="RefSeq" id="WP_002742903.1">
    <property type="nucleotide sequence ID" value="NZ_BDSG01000084.1"/>
</dbReference>
<dbReference type="SUPFAM" id="SSF54427">
    <property type="entry name" value="NTF2-like"/>
    <property type="match status" value="1"/>
</dbReference>
<evidence type="ECO:0000313" key="2">
    <source>
        <dbReference type="Proteomes" id="UP000248272"/>
    </source>
</evidence>
<dbReference type="PANTHER" id="PTHR31723:SF10">
    <property type="entry name" value="PATHOGEN-RELATED PROTEIN"/>
    <property type="match status" value="1"/>
</dbReference>
<dbReference type="InterPro" id="IPR032710">
    <property type="entry name" value="NTF2-like_dom_sf"/>
</dbReference>
<evidence type="ECO:0008006" key="3">
    <source>
        <dbReference type="Google" id="ProtNLM"/>
    </source>
</evidence>
<reference evidence="1 2" key="1">
    <citation type="journal article" date="2018" name="Front. Microbiol.">
        <title>Adaptation of the Freshwater Bloom-Forming Cyanobacterium Microcystis aeruginosa to Brackish Water Is Driven by Recent Horizontal Transfer of Sucrose Genes.</title>
        <authorList>
            <person name="Tanabe Y."/>
            <person name="Hodoki Y."/>
            <person name="Sano T."/>
            <person name="Tada K."/>
            <person name="Watanabe M.M."/>
        </authorList>
    </citation>
    <scope>NUCLEOTIDE SEQUENCE [LARGE SCALE GENOMIC DNA]</scope>
    <source>
        <strain evidence="1 2">Sj</strain>
    </source>
</reference>
<comment type="caution">
    <text evidence="1">The sequence shown here is derived from an EMBL/GenBank/DDBJ whole genome shotgun (WGS) entry which is preliminary data.</text>
</comment>
<name>A0A2Z6US12_MICAE</name>
<organism evidence="1 2">
    <name type="scientific">Microcystis aeruginosa Sj</name>
    <dbReference type="NCBI Taxonomy" id="1979544"/>
    <lineage>
        <taxon>Bacteria</taxon>
        <taxon>Bacillati</taxon>
        <taxon>Cyanobacteriota</taxon>
        <taxon>Cyanophyceae</taxon>
        <taxon>Oscillatoriophycideae</taxon>
        <taxon>Chroococcales</taxon>
        <taxon>Microcystaceae</taxon>
        <taxon>Microcystis</taxon>
    </lineage>
</organism>
<proteinExistence type="predicted"/>
<dbReference type="AlphaFoldDB" id="A0A2Z6US12"/>
<dbReference type="PANTHER" id="PTHR31723">
    <property type="entry name" value="PATHOGENESIS-RELATED FAMILY PROTEIN"/>
    <property type="match status" value="1"/>
</dbReference>
<gene>
    <name evidence="1" type="ORF">MSj_03111</name>
</gene>
<dbReference type="Proteomes" id="UP000248272">
    <property type="component" value="Unassembled WGS sequence"/>
</dbReference>
<protein>
    <recommendedName>
        <fullName evidence="3">SnoaL-like polyketide cyclase</fullName>
    </recommendedName>
</protein>
<evidence type="ECO:0000313" key="1">
    <source>
        <dbReference type="EMBL" id="GBL11604.1"/>
    </source>
</evidence>
<dbReference type="InterPro" id="IPR053218">
    <property type="entry name" value="Pathogen-related_defense"/>
</dbReference>
<dbReference type="EMBL" id="BDSG01000084">
    <property type="protein sequence ID" value="GBL11604.1"/>
    <property type="molecule type" value="Genomic_DNA"/>
</dbReference>
<dbReference type="Gene3D" id="3.10.450.50">
    <property type="match status" value="1"/>
</dbReference>
<sequence>MSAENIPIQIQDRDNVLVADEGIEWRYGKRPDYSGTNKTLRAQSEKHHPTGSLEAIAQNLVRTFEMEATYKLNPNQWTSVDIHQFRMRTNHGPEYTVQDIIERGTYNLFLGETPVYSSKAEDFESGAASFMNAFKTGFVWEVIEAYSGPPRVIFKWRHWGTHQGEFKGHAPTNKLIEVYGITIADVNADLKLTYVEHFFDNSQFLEKLVSGGKCPMHG</sequence>